<dbReference type="GO" id="GO:0060271">
    <property type="term" value="P:cilium assembly"/>
    <property type="evidence" value="ECO:0007669"/>
    <property type="project" value="TreeGrafter"/>
</dbReference>
<proteinExistence type="predicted"/>
<dbReference type="GO" id="GO:0070062">
    <property type="term" value="C:extracellular exosome"/>
    <property type="evidence" value="ECO:0007669"/>
    <property type="project" value="TreeGrafter"/>
</dbReference>
<reference evidence="5 6" key="1">
    <citation type="journal article" date="2021" name="Sci. Rep.">
        <title>Chromosome anchoring in Senegalese sole (Solea senegalensis) reveals sex-associated markers and genome rearrangements in flatfish.</title>
        <authorList>
            <person name="Guerrero-Cozar I."/>
            <person name="Gomez-Garrido J."/>
            <person name="Berbel C."/>
            <person name="Martinez-Blanch J.F."/>
            <person name="Alioto T."/>
            <person name="Claros M.G."/>
            <person name="Gagnaire P.A."/>
            <person name="Manchado M."/>
        </authorList>
    </citation>
    <scope>NUCLEOTIDE SEQUENCE [LARGE SCALE GENOMIC DNA]</scope>
    <source>
        <strain evidence="5">Sse05_10M</strain>
    </source>
</reference>
<dbReference type="SMART" id="SM00028">
    <property type="entry name" value="TPR"/>
    <property type="match status" value="9"/>
</dbReference>
<dbReference type="Pfam" id="PF13181">
    <property type="entry name" value="TPR_8"/>
    <property type="match status" value="1"/>
</dbReference>
<dbReference type="InterPro" id="IPR052628">
    <property type="entry name" value="CFAP70"/>
</dbReference>
<name>A0AAV6R2C9_SOLSE</name>
<dbReference type="AlphaFoldDB" id="A0AAV6R2C9"/>
<keyword evidence="6" id="KW-1185">Reference proteome</keyword>
<evidence type="ECO:0000256" key="4">
    <source>
        <dbReference type="SAM" id="MobiDB-lite"/>
    </source>
</evidence>
<dbReference type="Proteomes" id="UP000693946">
    <property type="component" value="Linkage Group LG21"/>
</dbReference>
<evidence type="ECO:0000313" key="6">
    <source>
        <dbReference type="Proteomes" id="UP000693946"/>
    </source>
</evidence>
<feature type="compositionally biased region" description="Polar residues" evidence="4">
    <location>
        <begin position="372"/>
        <end position="391"/>
    </location>
</feature>
<keyword evidence="5" id="KW-0282">Flagellum</keyword>
<keyword evidence="5" id="KW-0966">Cell projection</keyword>
<dbReference type="EMBL" id="JAGKHQ010000014">
    <property type="protein sequence ID" value="KAG7498634.1"/>
    <property type="molecule type" value="Genomic_DNA"/>
</dbReference>
<dbReference type="GO" id="GO:0003341">
    <property type="term" value="P:cilium movement"/>
    <property type="evidence" value="ECO:0007669"/>
    <property type="project" value="TreeGrafter"/>
</dbReference>
<dbReference type="PANTHER" id="PTHR44314">
    <property type="entry name" value="CILIA- AND FLAGELLA-ASSOCIATED PROTEIN 70"/>
    <property type="match status" value="1"/>
</dbReference>
<dbReference type="InterPro" id="IPR019734">
    <property type="entry name" value="TPR_rpt"/>
</dbReference>
<organism evidence="5 6">
    <name type="scientific">Solea senegalensis</name>
    <name type="common">Senegalese sole</name>
    <dbReference type="NCBI Taxonomy" id="28829"/>
    <lineage>
        <taxon>Eukaryota</taxon>
        <taxon>Metazoa</taxon>
        <taxon>Chordata</taxon>
        <taxon>Craniata</taxon>
        <taxon>Vertebrata</taxon>
        <taxon>Euteleostomi</taxon>
        <taxon>Actinopterygii</taxon>
        <taxon>Neopterygii</taxon>
        <taxon>Teleostei</taxon>
        <taxon>Neoteleostei</taxon>
        <taxon>Acanthomorphata</taxon>
        <taxon>Carangaria</taxon>
        <taxon>Pleuronectiformes</taxon>
        <taxon>Pleuronectoidei</taxon>
        <taxon>Soleidae</taxon>
        <taxon>Solea</taxon>
    </lineage>
</organism>
<evidence type="ECO:0000256" key="3">
    <source>
        <dbReference type="PROSITE-ProRule" id="PRU00339"/>
    </source>
</evidence>
<sequence>METPDSSAEITMINITVIRGNNLQGKKADSLSFLKVETDGMVLGESERKELNPLEHCVEYNFTCSFPAPSSAHALSGMAHKPIILTVSEILPKVKKADAKTVVLGQAVVDLLPLLQGKRSFSSTVPLHPLTSSPIKDVIQQATLDVRISVPTPLLSEAELSPSNMLTVTIETAYSLPDSLTPGTSPASAAYTAALEVPLTAEEDQVLVFCKGHLKSGGHRENKTRLKKRLHLDVLVPDNHFIHGSYFHEEPIELEDGELTGVEDRAFREEAETFKCRVSWDTEMHCFMDEDGTARLRQRITESRLWPVEIMRSVATLRKGKQTTEENIERSIHGVAFVDMGRLLYPGVTRIRGAYTVHPFSGATLMNRLPANQSRATSADSANSHRSSQVKMNHVKASQMKTKPEVYMNTEGNVFTGSKTYVMIEVALDKPLVPKTTPEELTRRVKALIPPRADQAGLSRAERAVLDFHKQVANVVSHVSDQYNELLKAGCKPLEDCSWEQMKVQLIGSLNDSGRYFAFKEQMKHAVVKVVRDEMQRTEPFTDPQERQAFVSKLYVYLVDEMHVALDKIYSDDTVHDPPDENHLSCSQLKHFAREAQLTGDYEQASQYYQELVVRCPKEPSYKYMWGSLYMLTGDYMKAKECFYDAMSVQQAHHPSLMMCGVLAATFEHYDEAQTFLEQATSIDPSSVVAWTLLGLLYESQNDSIMAEWAYKEARKQLKPVKENMQTQRVENKTVDSEEFEQVETDTPGQSSTDDQDHKSVEPDPETHNEPSAKQSSSIYIDTAGFLLKNNALKMAEHALAQELLSSDGGRSACYLHHLAQLQLLKTDYSSASTNLKEALRLNDQDADIWALRGHCHYLQGEVANAQECYEQSLKLQQHPSHLVLLRMGSVYLQQERYEEAKTVYLRACEQFASCLTWLGLGTACYQLEELDIAEEAFTEANHLNNHNAEVWAYLALICLKTGRQEEADQFYKYAKGFKLQKESLMKEFSELNNQLRFSRLSSCFVRSSAEEF</sequence>
<dbReference type="Pfam" id="PF13432">
    <property type="entry name" value="TPR_16"/>
    <property type="match status" value="2"/>
</dbReference>
<accession>A0AAV6R2C9</accession>
<keyword evidence="2 3" id="KW-0802">TPR repeat</keyword>
<protein>
    <submittedName>
        <fullName evidence="5">Cilia-and flagella-associated protein 70 isoform X2</fullName>
    </submittedName>
</protein>
<dbReference type="GO" id="GO:0031514">
    <property type="term" value="C:motile cilium"/>
    <property type="evidence" value="ECO:0007669"/>
    <property type="project" value="TreeGrafter"/>
</dbReference>
<keyword evidence="5" id="KW-0969">Cilium</keyword>
<evidence type="ECO:0000256" key="1">
    <source>
        <dbReference type="ARBA" id="ARBA00022737"/>
    </source>
</evidence>
<comment type="caution">
    <text evidence="5">The sequence shown here is derived from an EMBL/GenBank/DDBJ whole genome shotgun (WGS) entry which is preliminary data.</text>
</comment>
<feature type="compositionally biased region" description="Basic and acidic residues" evidence="4">
    <location>
        <begin position="755"/>
        <end position="771"/>
    </location>
</feature>
<feature type="region of interest" description="Disordered" evidence="4">
    <location>
        <begin position="372"/>
        <end position="397"/>
    </location>
</feature>
<dbReference type="PROSITE" id="PS50005">
    <property type="entry name" value="TPR"/>
    <property type="match status" value="1"/>
</dbReference>
<evidence type="ECO:0000313" key="5">
    <source>
        <dbReference type="EMBL" id="KAG7498634.1"/>
    </source>
</evidence>
<feature type="region of interest" description="Disordered" evidence="4">
    <location>
        <begin position="722"/>
        <end position="775"/>
    </location>
</feature>
<gene>
    <name evidence="5" type="ORF">JOB18_015868</name>
</gene>
<evidence type="ECO:0000256" key="2">
    <source>
        <dbReference type="ARBA" id="ARBA00022803"/>
    </source>
</evidence>
<dbReference type="CDD" id="cd00030">
    <property type="entry name" value="C2"/>
    <property type="match status" value="1"/>
</dbReference>
<dbReference type="PANTHER" id="PTHR44314:SF1">
    <property type="entry name" value="CILIA- AND FLAGELLA-ASSOCIATED PROTEIN 70"/>
    <property type="match status" value="1"/>
</dbReference>
<keyword evidence="1" id="KW-0677">Repeat</keyword>
<feature type="repeat" description="TPR" evidence="3">
    <location>
        <begin position="847"/>
        <end position="880"/>
    </location>
</feature>